<sequence>MNKMRKKIILLLISLFLLSLIFISCSSPYGSSSGVKFKSRKGIYQNETGKIAVTINEQENNNLRVIDLGSSAIDETLTVNSESAANYMTVKSVKYEGYVYTMNFGNSVNTIFFTISDNKNNNVVFNEKLSKQ</sequence>
<dbReference type="AlphaFoldDB" id="G0EM37"/>
<protein>
    <recommendedName>
        <fullName evidence="3">Lipoprotein</fullName>
    </recommendedName>
</protein>
<gene>
    <name evidence="1" type="ordered locus">Bint_0981</name>
</gene>
<dbReference type="KEGG" id="bip:Bint_0981"/>
<organism evidence="1 2">
    <name type="scientific">Brachyspira intermedia (strain ATCC 51140 / PWS/A)</name>
    <name type="common">Serpulina intermedia</name>
    <dbReference type="NCBI Taxonomy" id="1045858"/>
    <lineage>
        <taxon>Bacteria</taxon>
        <taxon>Pseudomonadati</taxon>
        <taxon>Spirochaetota</taxon>
        <taxon>Spirochaetia</taxon>
        <taxon>Brachyspirales</taxon>
        <taxon>Brachyspiraceae</taxon>
        <taxon>Brachyspira</taxon>
    </lineage>
</organism>
<evidence type="ECO:0008006" key="3">
    <source>
        <dbReference type="Google" id="ProtNLM"/>
    </source>
</evidence>
<dbReference type="HOGENOM" id="CLU_1977310_0_0_12"/>
<keyword evidence="2" id="KW-1185">Reference proteome</keyword>
<proteinExistence type="predicted"/>
<evidence type="ECO:0000313" key="1">
    <source>
        <dbReference type="EMBL" id="AEM21606.1"/>
    </source>
</evidence>
<dbReference type="EMBL" id="CP002874">
    <property type="protein sequence ID" value="AEM21606.1"/>
    <property type="molecule type" value="Genomic_DNA"/>
</dbReference>
<accession>G0EM37</accession>
<name>G0EM37_BRAIP</name>
<dbReference type="PATRIC" id="fig|1045858.4.peg.981"/>
<dbReference type="Proteomes" id="UP000008522">
    <property type="component" value="Chromosome"/>
</dbReference>
<dbReference type="PROSITE" id="PS51257">
    <property type="entry name" value="PROKAR_LIPOPROTEIN"/>
    <property type="match status" value="1"/>
</dbReference>
<evidence type="ECO:0000313" key="2">
    <source>
        <dbReference type="Proteomes" id="UP000008522"/>
    </source>
</evidence>
<reference evidence="1 2" key="1">
    <citation type="journal article" date="2011" name="BMC Genomics">
        <title>Complete genome sequence of Brachyspira intermedia reveals unique genomic features in Brachyspira species and phage-mediated horizontal gene transfer.</title>
        <authorList>
            <person name="Hafstrom T."/>
            <person name="Jansson D.S."/>
            <person name="Segerman B."/>
        </authorList>
    </citation>
    <scope>NUCLEOTIDE SEQUENCE [LARGE SCALE GENOMIC DNA]</scope>
    <source>
        <strain evidence="2">ATCC 51140 / PWS/A</strain>
    </source>
</reference>